<proteinExistence type="predicted"/>
<organism evidence="1 2">
    <name type="scientific">Candidatus Pullichristensenella excrementigallinarum</name>
    <dbReference type="NCBI Taxonomy" id="2840907"/>
    <lineage>
        <taxon>Bacteria</taxon>
        <taxon>Bacillati</taxon>
        <taxon>Bacillota</taxon>
        <taxon>Clostridia</taxon>
        <taxon>Candidatus Pullichristensenella</taxon>
    </lineage>
</organism>
<evidence type="ECO:0000313" key="1">
    <source>
        <dbReference type="EMBL" id="HIU34886.1"/>
    </source>
</evidence>
<reference evidence="1" key="2">
    <citation type="journal article" date="2021" name="PeerJ">
        <title>Extensive microbial diversity within the chicken gut microbiome revealed by metagenomics and culture.</title>
        <authorList>
            <person name="Gilroy R."/>
            <person name="Ravi A."/>
            <person name="Getino M."/>
            <person name="Pursley I."/>
            <person name="Horton D.L."/>
            <person name="Alikhan N.F."/>
            <person name="Baker D."/>
            <person name="Gharbi K."/>
            <person name="Hall N."/>
            <person name="Watson M."/>
            <person name="Adriaenssens E.M."/>
            <person name="Foster-Nyarko E."/>
            <person name="Jarju S."/>
            <person name="Secka A."/>
            <person name="Antonio M."/>
            <person name="Oren A."/>
            <person name="Chaudhuri R.R."/>
            <person name="La Ragione R."/>
            <person name="Hildebrand F."/>
            <person name="Pallen M.J."/>
        </authorList>
    </citation>
    <scope>NUCLEOTIDE SEQUENCE</scope>
    <source>
        <strain evidence="1">ChiHcec3-11533</strain>
    </source>
</reference>
<dbReference type="AlphaFoldDB" id="A0A9D1LDJ3"/>
<sequence length="119" mass="13546">MEEIFLALQSLRVPAVPGEYDLHLMIAQALTRAGIVYHHEYRLAPRRRIDFLIGRIGLEVKKSRPASRALIAQLRRYLESEEVDALIVVAQRSVPLPRKILGKPVILFSLDRLWGVALP</sequence>
<name>A0A9D1LDJ3_9FIRM</name>
<reference evidence="1" key="1">
    <citation type="submission" date="2020-10" db="EMBL/GenBank/DDBJ databases">
        <authorList>
            <person name="Gilroy R."/>
        </authorList>
    </citation>
    <scope>NUCLEOTIDE SEQUENCE</scope>
    <source>
        <strain evidence="1">ChiHcec3-11533</strain>
    </source>
</reference>
<protein>
    <submittedName>
        <fullName evidence="1">Uncharacterized protein</fullName>
    </submittedName>
</protein>
<accession>A0A9D1LDJ3</accession>
<comment type="caution">
    <text evidence="1">The sequence shown here is derived from an EMBL/GenBank/DDBJ whole genome shotgun (WGS) entry which is preliminary data.</text>
</comment>
<gene>
    <name evidence="1" type="ORF">IAB02_10010</name>
</gene>
<dbReference type="Proteomes" id="UP000824072">
    <property type="component" value="Unassembled WGS sequence"/>
</dbReference>
<evidence type="ECO:0000313" key="2">
    <source>
        <dbReference type="Proteomes" id="UP000824072"/>
    </source>
</evidence>
<dbReference type="EMBL" id="DVMU01000210">
    <property type="protein sequence ID" value="HIU34886.1"/>
    <property type="molecule type" value="Genomic_DNA"/>
</dbReference>